<organism evidence="2 3">
    <name type="scientific">Arthrobacter russicus</name>
    <dbReference type="NCBI Taxonomy" id="172040"/>
    <lineage>
        <taxon>Bacteria</taxon>
        <taxon>Bacillati</taxon>
        <taxon>Actinomycetota</taxon>
        <taxon>Actinomycetes</taxon>
        <taxon>Micrococcales</taxon>
        <taxon>Micrococcaceae</taxon>
        <taxon>Arthrobacter</taxon>
    </lineage>
</organism>
<name>A0ABU1J6L3_9MICC</name>
<evidence type="ECO:0000259" key="1">
    <source>
        <dbReference type="Pfam" id="PF01636"/>
    </source>
</evidence>
<dbReference type="InterPro" id="IPR011009">
    <property type="entry name" value="Kinase-like_dom_sf"/>
</dbReference>
<dbReference type="InterPro" id="IPR051678">
    <property type="entry name" value="AGP_Transferase"/>
</dbReference>
<dbReference type="InterPro" id="IPR002575">
    <property type="entry name" value="Aminoglycoside_PTrfase"/>
</dbReference>
<dbReference type="Gene3D" id="3.90.1200.10">
    <property type="match status" value="1"/>
</dbReference>
<dbReference type="Proteomes" id="UP001185069">
    <property type="component" value="Unassembled WGS sequence"/>
</dbReference>
<dbReference type="RefSeq" id="WP_309795490.1">
    <property type="nucleotide sequence ID" value="NZ_BAAAHY010000006.1"/>
</dbReference>
<feature type="domain" description="Aminoglycoside phosphotransferase" evidence="1">
    <location>
        <begin position="34"/>
        <end position="262"/>
    </location>
</feature>
<protein>
    <submittedName>
        <fullName evidence="2">Aminoglycoside phosphotransferase (APT) family kinase protein</fullName>
    </submittedName>
</protein>
<dbReference type="SUPFAM" id="SSF56112">
    <property type="entry name" value="Protein kinase-like (PK-like)"/>
    <property type="match status" value="1"/>
</dbReference>
<dbReference type="Gene3D" id="3.30.200.20">
    <property type="entry name" value="Phosphorylase Kinase, domain 1"/>
    <property type="match status" value="1"/>
</dbReference>
<dbReference type="EMBL" id="JAVDQF010000001">
    <property type="protein sequence ID" value="MDR6268068.1"/>
    <property type="molecule type" value="Genomic_DNA"/>
</dbReference>
<dbReference type="CDD" id="cd05155">
    <property type="entry name" value="APH_ChoK_like_1"/>
    <property type="match status" value="1"/>
</dbReference>
<comment type="caution">
    <text evidence="2">The sequence shown here is derived from an EMBL/GenBank/DDBJ whole genome shotgun (WGS) entry which is preliminary data.</text>
</comment>
<sequence>MANMPAAEVPIDEALVTRLLREQHPDLAHLPVHTLSNGWDNAVFRLGSDFVVRLPRREIAVQLLRNEQLFLPQIAELTSLPLPVPIRIGQPGAHFPWPWTIGPWFAGRPAIDSAPSEHRGLVGQLAEFVIALHRPAAADAPQNPVRGVPLRRRDRAFRHRMETLDTAHSAQIIAVWEEVLEIPEWQCEPFWIHGDLHSANILVQQQQISAIIDFGDLAGGDPAVDLAAGWILFDAEARSRFQQEVGAALGPDPALWQRARGWALNLGTALLANSDDNPQFRALGDHVVNAVLAD</sequence>
<dbReference type="PANTHER" id="PTHR21310">
    <property type="entry name" value="AMINOGLYCOSIDE PHOSPHOTRANSFERASE-RELATED-RELATED"/>
    <property type="match status" value="1"/>
</dbReference>
<dbReference type="GO" id="GO:0016301">
    <property type="term" value="F:kinase activity"/>
    <property type="evidence" value="ECO:0007669"/>
    <property type="project" value="UniProtKB-KW"/>
</dbReference>
<evidence type="ECO:0000313" key="3">
    <source>
        <dbReference type="Proteomes" id="UP001185069"/>
    </source>
</evidence>
<evidence type="ECO:0000313" key="2">
    <source>
        <dbReference type="EMBL" id="MDR6268068.1"/>
    </source>
</evidence>
<keyword evidence="3" id="KW-1185">Reference proteome</keyword>
<gene>
    <name evidence="2" type="ORF">JOE69_000306</name>
</gene>
<keyword evidence="2" id="KW-0808">Transferase</keyword>
<keyword evidence="2" id="KW-0418">Kinase</keyword>
<accession>A0ABU1J6L3</accession>
<proteinExistence type="predicted"/>
<reference evidence="2 3" key="1">
    <citation type="submission" date="2023-07" db="EMBL/GenBank/DDBJ databases">
        <title>Sequencing the genomes of 1000 actinobacteria strains.</title>
        <authorList>
            <person name="Klenk H.-P."/>
        </authorList>
    </citation>
    <scope>NUCLEOTIDE SEQUENCE [LARGE SCALE GENOMIC DNA]</scope>
    <source>
        <strain evidence="2 3">DSM 14555</strain>
    </source>
</reference>
<dbReference type="Pfam" id="PF01636">
    <property type="entry name" value="APH"/>
    <property type="match status" value="1"/>
</dbReference>
<dbReference type="PANTHER" id="PTHR21310:SF42">
    <property type="entry name" value="BIFUNCTIONAL AAC_APH"/>
    <property type="match status" value="1"/>
</dbReference>